<proteinExistence type="predicted"/>
<dbReference type="OrthoDB" id="10605065at2759"/>
<feature type="compositionally biased region" description="Acidic residues" evidence="1">
    <location>
        <begin position="35"/>
        <end position="54"/>
    </location>
</feature>
<keyword evidence="2" id="KW-1133">Transmembrane helix</keyword>
<comment type="caution">
    <text evidence="3">The sequence shown here is derived from an EMBL/GenBank/DDBJ whole genome shotgun (WGS) entry which is preliminary data.</text>
</comment>
<dbReference type="AlphaFoldDB" id="A0A553HVM6"/>
<dbReference type="Proteomes" id="UP000319160">
    <property type="component" value="Unassembled WGS sequence"/>
</dbReference>
<sequence>MPKPNETIAIIITFLLLAGFVVFYLCTVRFNDPSAYEEDEEEEDEDGNGDDGDSVDLSAYESHPDIPRPPPPAVHAFRGEPGLGQ</sequence>
<keyword evidence="4" id="KW-1185">Reference proteome</keyword>
<feature type="region of interest" description="Disordered" evidence="1">
    <location>
        <begin position="34"/>
        <end position="85"/>
    </location>
</feature>
<keyword evidence="2" id="KW-0472">Membrane</keyword>
<evidence type="ECO:0000313" key="4">
    <source>
        <dbReference type="Proteomes" id="UP000319160"/>
    </source>
</evidence>
<protein>
    <submittedName>
        <fullName evidence="3">Uncharacterized protein</fullName>
    </submittedName>
</protein>
<organism evidence="3 4">
    <name type="scientific">Xylaria flabelliformis</name>
    <dbReference type="NCBI Taxonomy" id="2512241"/>
    <lineage>
        <taxon>Eukaryota</taxon>
        <taxon>Fungi</taxon>
        <taxon>Dikarya</taxon>
        <taxon>Ascomycota</taxon>
        <taxon>Pezizomycotina</taxon>
        <taxon>Sordariomycetes</taxon>
        <taxon>Xylariomycetidae</taxon>
        <taxon>Xylariales</taxon>
        <taxon>Xylariaceae</taxon>
        <taxon>Xylaria</taxon>
    </lineage>
</organism>
<keyword evidence="2" id="KW-0812">Transmembrane</keyword>
<name>A0A553HVM6_9PEZI</name>
<reference evidence="4" key="1">
    <citation type="submission" date="2019-06" db="EMBL/GenBank/DDBJ databases">
        <title>Draft genome sequence of the griseofulvin-producing fungus Xylaria cubensis strain G536.</title>
        <authorList>
            <person name="Mead M.E."/>
            <person name="Raja H.A."/>
            <person name="Steenwyk J.L."/>
            <person name="Knowles S.L."/>
            <person name="Oberlies N.H."/>
            <person name="Rokas A."/>
        </authorList>
    </citation>
    <scope>NUCLEOTIDE SEQUENCE [LARGE SCALE GENOMIC DNA]</scope>
    <source>
        <strain evidence="4">G536</strain>
    </source>
</reference>
<dbReference type="EMBL" id="VFLP01000040">
    <property type="protein sequence ID" value="TRX91987.1"/>
    <property type="molecule type" value="Genomic_DNA"/>
</dbReference>
<evidence type="ECO:0000313" key="3">
    <source>
        <dbReference type="EMBL" id="TRX91987.1"/>
    </source>
</evidence>
<feature type="transmembrane region" description="Helical" evidence="2">
    <location>
        <begin position="7"/>
        <end position="25"/>
    </location>
</feature>
<gene>
    <name evidence="3" type="ORF">FHL15_007084</name>
</gene>
<evidence type="ECO:0000256" key="2">
    <source>
        <dbReference type="SAM" id="Phobius"/>
    </source>
</evidence>
<evidence type="ECO:0000256" key="1">
    <source>
        <dbReference type="SAM" id="MobiDB-lite"/>
    </source>
</evidence>
<accession>A0A553HVM6</accession>